<proteinExistence type="predicted"/>
<protein>
    <submittedName>
        <fullName evidence="1">Uncharacterized protein</fullName>
    </submittedName>
</protein>
<reference evidence="1 2" key="1">
    <citation type="submission" date="2024-04" db="EMBL/GenBank/DDBJ databases">
        <authorList>
            <person name="Rising A."/>
            <person name="Reimegard J."/>
            <person name="Sonavane S."/>
            <person name="Akerstrom W."/>
            <person name="Nylinder S."/>
            <person name="Hedman E."/>
            <person name="Kallberg Y."/>
        </authorList>
    </citation>
    <scope>NUCLEOTIDE SEQUENCE [LARGE SCALE GENOMIC DNA]</scope>
</reference>
<organism evidence="1 2">
    <name type="scientific">Larinioides sclopetarius</name>
    <dbReference type="NCBI Taxonomy" id="280406"/>
    <lineage>
        <taxon>Eukaryota</taxon>
        <taxon>Metazoa</taxon>
        <taxon>Ecdysozoa</taxon>
        <taxon>Arthropoda</taxon>
        <taxon>Chelicerata</taxon>
        <taxon>Arachnida</taxon>
        <taxon>Araneae</taxon>
        <taxon>Araneomorphae</taxon>
        <taxon>Entelegynae</taxon>
        <taxon>Araneoidea</taxon>
        <taxon>Araneidae</taxon>
        <taxon>Larinioides</taxon>
    </lineage>
</organism>
<dbReference type="Proteomes" id="UP001497382">
    <property type="component" value="Unassembled WGS sequence"/>
</dbReference>
<keyword evidence="2" id="KW-1185">Reference proteome</keyword>
<dbReference type="EMBL" id="CAXIEN010000216">
    <property type="protein sequence ID" value="CAL1287355.1"/>
    <property type="molecule type" value="Genomic_DNA"/>
</dbReference>
<dbReference type="AlphaFoldDB" id="A0AAV2AV80"/>
<name>A0AAV2AV80_9ARAC</name>
<comment type="caution">
    <text evidence="1">The sequence shown here is derived from an EMBL/GenBank/DDBJ whole genome shotgun (WGS) entry which is preliminary data.</text>
</comment>
<sequence>MDVTFVPSLEHSTILDCALSIVKSRPIKKLIATFKVYDRNNFGWTDAICQEQWALFNDVATIVFLKIVHPMHKGLQDRVVGVVRSICIEIQKWTDDHRHIEIIDNIEDSLYWSHEGLIDRKKTAKELVRNENLYIQSRFELACNYCFMNYVKSLWNLMSKSEKRRYSGEHIQNSRILDFWTKWLTTGARKGLLLSPDRDFDELCFNAYYSNSIALRYFLQLLTTKDKKEYLTKIAKERYLIPKILSFCLLEMDCDQKAEMFKKTPFKTLKCFLNFPWQNSFLLVTLYMQPYLRETDFVYLIYFIIYEKIIPQWKDYNYMELLTEFWIQSPYRFKEYVSSQEIFKIVNFIIGQMIYQGSVSTPDLHNFLKDFPLQKETEKMYQKACRSF</sequence>
<accession>A0AAV2AV80</accession>
<evidence type="ECO:0000313" key="1">
    <source>
        <dbReference type="EMBL" id="CAL1287355.1"/>
    </source>
</evidence>
<evidence type="ECO:0000313" key="2">
    <source>
        <dbReference type="Proteomes" id="UP001497382"/>
    </source>
</evidence>
<gene>
    <name evidence="1" type="ORF">LARSCL_LOCUS14780</name>
</gene>